<feature type="domain" description="DUF6471" evidence="1">
    <location>
        <begin position="98"/>
        <end position="159"/>
    </location>
</feature>
<dbReference type="EMBL" id="JAYMRW010000006">
    <property type="protein sequence ID" value="MEM5448878.1"/>
    <property type="molecule type" value="Genomic_DNA"/>
</dbReference>
<accession>A0ABU9SDJ3</accession>
<dbReference type="InterPro" id="IPR045526">
    <property type="entry name" value="DUF6471"/>
</dbReference>
<dbReference type="RefSeq" id="WP_406952454.1">
    <property type="nucleotide sequence ID" value="NZ_JAYMRW010000006.1"/>
</dbReference>
<dbReference type="Pfam" id="PF20075">
    <property type="entry name" value="DUF6471"/>
    <property type="match status" value="2"/>
</dbReference>
<name>A0ABU9SDJ3_9BURK</name>
<reference evidence="2 3" key="1">
    <citation type="submission" date="2024-01" db="EMBL/GenBank/DDBJ databases">
        <title>The diversity of rhizobia nodulating Mimosa spp. in eleven states of Brazil covering several biomes is determined by host plant, location, and edaphic factors.</title>
        <authorList>
            <person name="Rouws L."/>
            <person name="Barauna A."/>
            <person name="Beukes C."/>
            <person name="De Faria S.M."/>
            <person name="Gross E."/>
            <person name="Dos Reis Junior F.B."/>
            <person name="Simon M."/>
            <person name="Maluk M."/>
            <person name="Odee D.W."/>
            <person name="Kenicer G."/>
            <person name="Young J.P.W."/>
            <person name="Reis V.M."/>
            <person name="Zilli J."/>
            <person name="James E.K."/>
        </authorList>
    </citation>
    <scope>NUCLEOTIDE SEQUENCE [LARGE SCALE GENOMIC DNA]</scope>
    <source>
        <strain evidence="2 3">JPY164</strain>
    </source>
</reference>
<proteinExistence type="predicted"/>
<dbReference type="Proteomes" id="UP001390669">
    <property type="component" value="Unassembled WGS sequence"/>
</dbReference>
<feature type="domain" description="DUF6471" evidence="1">
    <location>
        <begin position="21"/>
        <end position="82"/>
    </location>
</feature>
<organism evidence="2 3">
    <name type="scientific">Paraburkholderia guartelaensis</name>
    <dbReference type="NCBI Taxonomy" id="2546446"/>
    <lineage>
        <taxon>Bacteria</taxon>
        <taxon>Pseudomonadati</taxon>
        <taxon>Pseudomonadota</taxon>
        <taxon>Betaproteobacteria</taxon>
        <taxon>Burkholderiales</taxon>
        <taxon>Burkholderiaceae</taxon>
        <taxon>Paraburkholderia</taxon>
    </lineage>
</organism>
<evidence type="ECO:0000313" key="2">
    <source>
        <dbReference type="EMBL" id="MEM5448878.1"/>
    </source>
</evidence>
<keyword evidence="3" id="KW-1185">Reference proteome</keyword>
<evidence type="ECO:0000313" key="3">
    <source>
        <dbReference type="Proteomes" id="UP001390669"/>
    </source>
</evidence>
<gene>
    <name evidence="2" type="ORF">VSR33_15450</name>
</gene>
<sequence>MSETLQAKSLTKCADSIDAVWAKLVSRATRVVLARQDMSYAELASALGDIGIAESARSVEGKVARGSFRFAFFLQTLVASNAECSLVWKQTLADGAPWEQRATGILRIELGQQPWLDPAMLSARLEEIGVAAPADLLQSQIETGTFSAALFFQCAAVCSFKSASRYVDRSSLVSTAMAGRRLAANVHVGT</sequence>
<evidence type="ECO:0000259" key="1">
    <source>
        <dbReference type="Pfam" id="PF20075"/>
    </source>
</evidence>
<protein>
    <submittedName>
        <fullName evidence="2">DUF6471 domain-containing protein</fullName>
    </submittedName>
</protein>
<comment type="caution">
    <text evidence="2">The sequence shown here is derived from an EMBL/GenBank/DDBJ whole genome shotgun (WGS) entry which is preliminary data.</text>
</comment>